<keyword evidence="9" id="KW-0830">Ubiquinone</keyword>
<feature type="transmembrane region" description="Helical" evidence="7">
    <location>
        <begin position="6"/>
        <end position="32"/>
    </location>
</feature>
<feature type="transmembrane region" description="Helical" evidence="7">
    <location>
        <begin position="249"/>
        <end position="266"/>
    </location>
</feature>
<dbReference type="AlphaFoldDB" id="A0A3G2ZNN6"/>
<accession>A0A3G2ZNN6</accession>
<dbReference type="HAMAP" id="MF_00445">
    <property type="entry name" value="NDH1_NuoN_1"/>
    <property type="match status" value="1"/>
</dbReference>
<feature type="transmembrane region" description="Helical" evidence="7">
    <location>
        <begin position="198"/>
        <end position="218"/>
    </location>
</feature>
<evidence type="ECO:0000256" key="2">
    <source>
        <dbReference type="ARBA" id="ARBA00022692"/>
    </source>
</evidence>
<keyword evidence="4 7" id="KW-1133">Transmembrane helix</keyword>
<comment type="subcellular location">
    <subcellularLocation>
        <location evidence="1">Membrane</location>
        <topology evidence="1">Multi-pass membrane protein</topology>
    </subcellularLocation>
</comment>
<feature type="transmembrane region" description="Helical" evidence="7">
    <location>
        <begin position="278"/>
        <end position="301"/>
    </location>
</feature>
<feature type="transmembrane region" description="Helical" evidence="7">
    <location>
        <begin position="329"/>
        <end position="349"/>
    </location>
</feature>
<feature type="transmembrane region" description="Helical" evidence="7">
    <location>
        <begin position="449"/>
        <end position="472"/>
    </location>
</feature>
<evidence type="ECO:0000259" key="8">
    <source>
        <dbReference type="Pfam" id="PF00361"/>
    </source>
</evidence>
<dbReference type="GO" id="GO:0042773">
    <property type="term" value="P:ATP synthesis coupled electron transport"/>
    <property type="evidence" value="ECO:0007669"/>
    <property type="project" value="InterPro"/>
</dbReference>
<feature type="transmembrane region" description="Helical" evidence="7">
    <location>
        <begin position="370"/>
        <end position="391"/>
    </location>
</feature>
<dbReference type="GeneID" id="38573484"/>
<feature type="transmembrane region" description="Helical" evidence="7">
    <location>
        <begin position="160"/>
        <end position="178"/>
    </location>
</feature>
<gene>
    <name evidence="9" type="primary">nad2</name>
</gene>
<keyword evidence="9" id="KW-0496">Mitochondrion</keyword>
<geneLocation type="mitochondrion" evidence="9"/>
<proteinExistence type="inferred from homology"/>
<keyword evidence="3" id="KW-1278">Translocase</keyword>
<feature type="transmembrane region" description="Helical" evidence="7">
    <location>
        <begin position="397"/>
        <end position="416"/>
    </location>
</feature>
<dbReference type="Pfam" id="PF00361">
    <property type="entry name" value="Proton_antipo_M"/>
    <property type="match status" value="1"/>
</dbReference>
<feature type="transmembrane region" description="Helical" evidence="7">
    <location>
        <begin position="518"/>
        <end position="539"/>
    </location>
</feature>
<evidence type="ECO:0000256" key="5">
    <source>
        <dbReference type="ARBA" id="ARBA00023027"/>
    </source>
</evidence>
<evidence type="ECO:0000256" key="6">
    <source>
        <dbReference type="ARBA" id="ARBA00023136"/>
    </source>
</evidence>
<feature type="transmembrane region" description="Helical" evidence="7">
    <location>
        <begin position="650"/>
        <end position="675"/>
    </location>
</feature>
<evidence type="ECO:0000256" key="4">
    <source>
        <dbReference type="ARBA" id="ARBA00022989"/>
    </source>
</evidence>
<feature type="domain" description="NADH:quinone oxidoreductase/Mrp antiporter transmembrane" evidence="8">
    <location>
        <begin position="243"/>
        <end position="562"/>
    </location>
</feature>
<evidence type="ECO:0000256" key="1">
    <source>
        <dbReference type="ARBA" id="ARBA00004141"/>
    </source>
</evidence>
<evidence type="ECO:0000256" key="7">
    <source>
        <dbReference type="SAM" id="Phobius"/>
    </source>
</evidence>
<evidence type="ECO:0000313" key="9">
    <source>
        <dbReference type="EMBL" id="AYP41029.1"/>
    </source>
</evidence>
<organism evidence="9">
    <name type="scientific">Ulva expansa</name>
    <dbReference type="NCBI Taxonomy" id="2293988"/>
    <lineage>
        <taxon>Eukaryota</taxon>
        <taxon>Viridiplantae</taxon>
        <taxon>Chlorophyta</taxon>
        <taxon>core chlorophytes</taxon>
        <taxon>Ulvophyceae</taxon>
        <taxon>OUU clade</taxon>
        <taxon>Ulvales</taxon>
        <taxon>Ulvaceae</taxon>
        <taxon>Ulva</taxon>
    </lineage>
</organism>
<dbReference type="GO" id="GO:0016020">
    <property type="term" value="C:membrane"/>
    <property type="evidence" value="ECO:0007669"/>
    <property type="project" value="UniProtKB-SubCell"/>
</dbReference>
<reference evidence="9" key="1">
    <citation type="journal article" date="2018" name="Mitochondrial DNA Part B Resour">
        <title>Mitogenome analysis of a green tide forming Ulva from California, USA confirms its identity as Ulva expansa (Ulvaceae, Chlorophyta).</title>
        <authorList>
            <person name="Hughey J.R."/>
            <person name="Miller K.A."/>
            <person name="Gabrielson P.W."/>
        </authorList>
    </citation>
    <scope>NUCLEOTIDE SEQUENCE</scope>
</reference>
<keyword evidence="5" id="KW-0520">NAD</keyword>
<keyword evidence="2 7" id="KW-0812">Transmembrane</keyword>
<dbReference type="EMBL" id="MH730971">
    <property type="protein sequence ID" value="AYP41029.1"/>
    <property type="molecule type" value="Genomic_DNA"/>
</dbReference>
<feature type="transmembrane region" description="Helical" evidence="7">
    <location>
        <begin position="425"/>
        <end position="443"/>
    </location>
</feature>
<dbReference type="InterPro" id="IPR010096">
    <property type="entry name" value="NADH-Q_OxRdtase_suN/2"/>
</dbReference>
<protein>
    <submittedName>
        <fullName evidence="9">NADH-ubiquinone oxidoreductase subunit 2</fullName>
    </submittedName>
</protein>
<dbReference type="RefSeq" id="YP_009546829.1">
    <property type="nucleotide sequence ID" value="NC_040163.1"/>
</dbReference>
<feature type="transmembrane region" description="Helical" evidence="7">
    <location>
        <begin position="554"/>
        <end position="572"/>
    </location>
</feature>
<name>A0A3G2ZNN6_9CHLO</name>
<dbReference type="InterPro" id="IPR001750">
    <property type="entry name" value="ND/Mrp_TM"/>
</dbReference>
<sequence>MHSVDLLLVIPECFQIVLINILLLFAICFSYYTQNLTRDKLSQSAYDPFEPYASPRLNGRNTERLNTHSYKKKALHNHNPFLKRIRPIYKGGVYVESKGQHKGLNNRNKLSIQQSLFEAHTPLNNQNPTKFSARLVRTQTHIISPSNGYITTPVALIEPIIQLVILSLICCSILYINSPLTYAIGLTDSIIWDSLSRFMSVLLCISASASLLLGLAAVKRYGRYEFVFIIWLSVIGMLCLLKSYNFLTFYLSIELQSLSFYMLAAMRSKTEASAEAGLKYFILSAFSSAILLLGITLIYAATGSQSFADLSIIINYYHSTFGNSTTIDLALVPISLAIGLACVCVSLLFKLAAAPFHLWVADVYEGSPTAITAFFAITAKIAAATALIRVLELHIMIFQSLPLIAILSLVIGSFSAMRQVKLKRLIAFSGVANVGWFLLALITGQWDLLIVHMVVYILLSICLFSIFVLPLFRTHPDLEYRQRIKQNNSDHIVDHGTDSLTIKYISDLNQLNKTNPSLALAIVIALFSLAGIPPFAGFYSKYLIINALTQTEQYLTLSIALGCAILSAFYYIRVIKTIYFSNAGIAYSFNPKLRTLLQFKQTYKPSARQTDAQLNGTFLKLRQASIQTEQRNICTKADHKSVPNQQRFKMFTIMPVSVNAYICALSTIITVLFFIKPDYIFVCIALSQ</sequence>
<dbReference type="GO" id="GO:0008137">
    <property type="term" value="F:NADH dehydrogenase (ubiquinone) activity"/>
    <property type="evidence" value="ECO:0007669"/>
    <property type="project" value="InterPro"/>
</dbReference>
<feature type="transmembrane region" description="Helical" evidence="7">
    <location>
        <begin position="225"/>
        <end position="243"/>
    </location>
</feature>
<dbReference type="PANTHER" id="PTHR22773">
    <property type="entry name" value="NADH DEHYDROGENASE"/>
    <property type="match status" value="1"/>
</dbReference>
<evidence type="ECO:0000256" key="3">
    <source>
        <dbReference type="ARBA" id="ARBA00022967"/>
    </source>
</evidence>
<keyword evidence="6 7" id="KW-0472">Membrane</keyword>